<accession>A0A3B0V532</accession>
<evidence type="ECO:0000313" key="1">
    <source>
        <dbReference type="EMBL" id="VAW38675.1"/>
    </source>
</evidence>
<proteinExistence type="predicted"/>
<name>A0A3B0V532_9ZZZZ</name>
<gene>
    <name evidence="1" type="ORF">MNBD_DELTA04-99</name>
</gene>
<sequence length="64" mass="7644">MKYPEFFDFLLTKILMKYKYSKMNDDSMGGTSSTCVTRRKRVPVDIYQRPKKNCIERRNTDVKA</sequence>
<dbReference type="EMBL" id="UOEY01000063">
    <property type="protein sequence ID" value="VAW38675.1"/>
    <property type="molecule type" value="Genomic_DNA"/>
</dbReference>
<reference evidence="1" key="1">
    <citation type="submission" date="2018-06" db="EMBL/GenBank/DDBJ databases">
        <authorList>
            <person name="Zhirakovskaya E."/>
        </authorList>
    </citation>
    <scope>NUCLEOTIDE SEQUENCE</scope>
</reference>
<protein>
    <submittedName>
        <fullName evidence="1">Uncharacterized protein</fullName>
    </submittedName>
</protein>
<dbReference type="AlphaFoldDB" id="A0A3B0V532"/>
<organism evidence="1">
    <name type="scientific">hydrothermal vent metagenome</name>
    <dbReference type="NCBI Taxonomy" id="652676"/>
    <lineage>
        <taxon>unclassified sequences</taxon>
        <taxon>metagenomes</taxon>
        <taxon>ecological metagenomes</taxon>
    </lineage>
</organism>